<protein>
    <recommendedName>
        <fullName evidence="5">5-formyltetrahydrofolate cyclo-ligase</fullName>
        <ecNumber evidence="5">6.3.3.2</ecNumber>
    </recommendedName>
</protein>
<feature type="binding site" evidence="4">
    <location>
        <position position="46"/>
    </location>
    <ligand>
        <name>substrate</name>
    </ligand>
</feature>
<evidence type="ECO:0000313" key="7">
    <source>
        <dbReference type="Proteomes" id="UP000295142"/>
    </source>
</evidence>
<dbReference type="AlphaFoldDB" id="A0A4R2KJU2"/>
<feature type="binding site" evidence="4">
    <location>
        <position position="41"/>
    </location>
    <ligand>
        <name>substrate</name>
    </ligand>
</feature>
<dbReference type="InterPro" id="IPR037171">
    <property type="entry name" value="NagB/RpiA_transferase-like"/>
</dbReference>
<dbReference type="InterPro" id="IPR002698">
    <property type="entry name" value="FTHF_cligase"/>
</dbReference>
<comment type="cofactor">
    <cofactor evidence="5">
        <name>Mg(2+)</name>
        <dbReference type="ChEBI" id="CHEBI:18420"/>
    </cofactor>
</comment>
<evidence type="ECO:0000256" key="5">
    <source>
        <dbReference type="RuleBase" id="RU361279"/>
    </source>
</evidence>
<keyword evidence="7" id="KW-1185">Reference proteome</keyword>
<dbReference type="PANTHER" id="PTHR23407">
    <property type="entry name" value="ATPASE INHIBITOR/5-FORMYLTETRAHYDROFOLATE CYCLO-LIGASE"/>
    <property type="match status" value="1"/>
</dbReference>
<organism evidence="6 7">
    <name type="scientific">Rhodovulum euryhalinum</name>
    <dbReference type="NCBI Taxonomy" id="35805"/>
    <lineage>
        <taxon>Bacteria</taxon>
        <taxon>Pseudomonadati</taxon>
        <taxon>Pseudomonadota</taxon>
        <taxon>Alphaproteobacteria</taxon>
        <taxon>Rhodobacterales</taxon>
        <taxon>Paracoccaceae</taxon>
        <taxon>Rhodovulum</taxon>
    </lineage>
</organism>
<dbReference type="PANTHER" id="PTHR23407:SF1">
    <property type="entry name" value="5-FORMYLTETRAHYDROFOLATE CYCLO-LIGASE"/>
    <property type="match status" value="1"/>
</dbReference>
<dbReference type="RefSeq" id="WP_132545059.1">
    <property type="nucleotide sequence ID" value="NZ_SLWW01000008.1"/>
</dbReference>
<comment type="caution">
    <text evidence="6">The sequence shown here is derived from an EMBL/GenBank/DDBJ whole genome shotgun (WGS) entry which is preliminary data.</text>
</comment>
<dbReference type="GO" id="GO:0005524">
    <property type="term" value="F:ATP binding"/>
    <property type="evidence" value="ECO:0007669"/>
    <property type="project" value="UniProtKB-KW"/>
</dbReference>
<reference evidence="6 7" key="1">
    <citation type="submission" date="2019-03" db="EMBL/GenBank/DDBJ databases">
        <title>Genomic Encyclopedia of Type Strains, Phase IV (KMG-IV): sequencing the most valuable type-strain genomes for metagenomic binning, comparative biology and taxonomic classification.</title>
        <authorList>
            <person name="Goeker M."/>
        </authorList>
    </citation>
    <scope>NUCLEOTIDE SEQUENCE [LARGE SCALE GENOMIC DNA]</scope>
    <source>
        <strain evidence="6 7">DSM 4868</strain>
    </source>
</reference>
<evidence type="ECO:0000256" key="4">
    <source>
        <dbReference type="PIRSR" id="PIRSR006806-1"/>
    </source>
</evidence>
<comment type="similarity">
    <text evidence="1 5">Belongs to the 5-formyltetrahydrofolate cyclo-ligase family.</text>
</comment>
<keyword evidence="6" id="KW-0436">Ligase</keyword>
<dbReference type="EMBL" id="SLWW01000008">
    <property type="protein sequence ID" value="TCO70889.1"/>
    <property type="molecule type" value="Genomic_DNA"/>
</dbReference>
<evidence type="ECO:0000313" key="6">
    <source>
        <dbReference type="EMBL" id="TCO70889.1"/>
    </source>
</evidence>
<accession>A0A4R2KJU2</accession>
<dbReference type="NCBIfam" id="TIGR02727">
    <property type="entry name" value="MTHFS_bact"/>
    <property type="match status" value="1"/>
</dbReference>
<keyword evidence="3 4" id="KW-0067">ATP-binding</keyword>
<keyword evidence="5" id="KW-0479">Metal-binding</keyword>
<dbReference type="GO" id="GO:0035999">
    <property type="term" value="P:tetrahydrofolate interconversion"/>
    <property type="evidence" value="ECO:0007669"/>
    <property type="project" value="TreeGrafter"/>
</dbReference>
<dbReference type="GO" id="GO:0046872">
    <property type="term" value="F:metal ion binding"/>
    <property type="evidence" value="ECO:0007669"/>
    <property type="project" value="UniProtKB-KW"/>
</dbReference>
<dbReference type="EC" id="6.3.3.2" evidence="5"/>
<dbReference type="Proteomes" id="UP000295142">
    <property type="component" value="Unassembled WGS sequence"/>
</dbReference>
<dbReference type="GO" id="GO:0030272">
    <property type="term" value="F:5-formyltetrahydrofolate cyclo-ligase activity"/>
    <property type="evidence" value="ECO:0007669"/>
    <property type="project" value="UniProtKB-EC"/>
</dbReference>
<comment type="catalytic activity">
    <reaction evidence="5">
        <text>(6S)-5-formyl-5,6,7,8-tetrahydrofolate + ATP = (6R)-5,10-methenyltetrahydrofolate + ADP + phosphate</text>
        <dbReference type="Rhea" id="RHEA:10488"/>
        <dbReference type="ChEBI" id="CHEBI:30616"/>
        <dbReference type="ChEBI" id="CHEBI:43474"/>
        <dbReference type="ChEBI" id="CHEBI:57455"/>
        <dbReference type="ChEBI" id="CHEBI:57457"/>
        <dbReference type="ChEBI" id="CHEBI:456216"/>
        <dbReference type="EC" id="6.3.3.2"/>
    </reaction>
</comment>
<gene>
    <name evidence="6" type="ORF">EV655_108130</name>
</gene>
<proteinExistence type="inferred from homology"/>
<keyword evidence="5" id="KW-0460">Magnesium</keyword>
<dbReference type="SUPFAM" id="SSF100950">
    <property type="entry name" value="NagB/RpiA/CoA transferase-like"/>
    <property type="match status" value="1"/>
</dbReference>
<evidence type="ECO:0000256" key="1">
    <source>
        <dbReference type="ARBA" id="ARBA00010638"/>
    </source>
</evidence>
<evidence type="ECO:0000256" key="2">
    <source>
        <dbReference type="ARBA" id="ARBA00022741"/>
    </source>
</evidence>
<dbReference type="GO" id="GO:0009396">
    <property type="term" value="P:folic acid-containing compound biosynthetic process"/>
    <property type="evidence" value="ECO:0007669"/>
    <property type="project" value="TreeGrafter"/>
</dbReference>
<evidence type="ECO:0000256" key="3">
    <source>
        <dbReference type="ARBA" id="ARBA00022840"/>
    </source>
</evidence>
<sequence>MRAAALERRAAAHDPARGAAAVARLLDVLAPHMGRPVSGYMPMRSEIDPLAAMAALVGHGPVGVPVIEARGAPLAFHRWTPGCAMRPGPFGAQVPDGGVPMLPEVLIVPLLAFDRTGARLGYGGGFYDRTLAMLRARGPVLAVGLAYAAQEVARVPVEPTDQLLDAIVTEDETIRPALGMPDRPPV</sequence>
<dbReference type="OrthoDB" id="9801938at2"/>
<keyword evidence="2 4" id="KW-0547">Nucleotide-binding</keyword>
<dbReference type="PIRSF" id="PIRSF006806">
    <property type="entry name" value="FTHF_cligase"/>
    <property type="match status" value="1"/>
</dbReference>
<dbReference type="Pfam" id="PF01812">
    <property type="entry name" value="5-FTHF_cyc-lig"/>
    <property type="match status" value="1"/>
</dbReference>
<dbReference type="InterPro" id="IPR024185">
    <property type="entry name" value="FTHF_cligase-like_sf"/>
</dbReference>
<dbReference type="Gene3D" id="3.40.50.10420">
    <property type="entry name" value="NagB/RpiA/CoA transferase-like"/>
    <property type="match status" value="1"/>
</dbReference>
<feature type="binding site" evidence="4">
    <location>
        <begin position="119"/>
        <end position="127"/>
    </location>
    <ligand>
        <name>ATP</name>
        <dbReference type="ChEBI" id="CHEBI:30616"/>
    </ligand>
</feature>
<name>A0A4R2KJU2_9RHOB</name>